<reference evidence="1" key="1">
    <citation type="journal article" date="2018" name="Genome Biol.">
        <title>SKESA: strategic k-mer extension for scrupulous assemblies.</title>
        <authorList>
            <person name="Souvorov A."/>
            <person name="Agarwala R."/>
            <person name="Lipman D.J."/>
        </authorList>
    </citation>
    <scope>NUCLEOTIDE SEQUENCE</scope>
    <source>
        <strain evidence="1">91871</strain>
    </source>
</reference>
<dbReference type="Proteomes" id="UP000885148">
    <property type="component" value="Unassembled WGS sequence"/>
</dbReference>
<comment type="caution">
    <text evidence="1">The sequence shown here is derived from an EMBL/GenBank/DDBJ whole genome shotgun (WGS) entry which is preliminary data.</text>
</comment>
<proteinExistence type="predicted"/>
<gene>
    <name evidence="1" type="ORF">KV121_004451</name>
</gene>
<accession>A0A9P3Z7U0</accession>
<name>A0A9P3Z7U0_CITFR</name>
<reference evidence="1" key="2">
    <citation type="submission" date="2021-07" db="EMBL/GenBank/DDBJ databases">
        <authorList>
            <consortium name="NCBI Pathogen Detection Project"/>
        </authorList>
    </citation>
    <scope>NUCLEOTIDE SEQUENCE</scope>
    <source>
        <strain evidence="1">91871</strain>
    </source>
</reference>
<dbReference type="EMBL" id="DAESCB010000021">
    <property type="protein sequence ID" value="HBH7044322.1"/>
    <property type="molecule type" value="Genomic_DNA"/>
</dbReference>
<sequence length="395" mass="45348">MPIYKVSSKINSNVPPDYILYDLLIYRMDGNHNKTILFDVKRQKLKSNYETQKHDTEDTNDPVSTIYIIEITLYRTNMLQTTCVSVTPFRKMYTLEELSTGRAFSQVKRENPCYYVSNGRTQLESEGKNIKTITISNHGRAFIANEYPEDSANDPFSKKKLEEDAFLRFHHMNFPNQSRSSLCGPAVFFYCLQIDRPDIYIQAANDLWLYGRTKIGSLQITPSENCRNPSGKFYDESSQPAVPLISGLDWLTLASLRDSENTVLSYDSINYEISGISMWDTVAGWFEKAGYVKIFDNVGITRGNIQDIRKLNAYFKQGYKVITLIADGLLTSSESSLTVPSHWIVWDGEVTEDANRKVSLRLFSWGEVGEQIKREKNINFFINRFFGGMVFKPLI</sequence>
<evidence type="ECO:0000313" key="1">
    <source>
        <dbReference type="EMBL" id="HBH7044322.1"/>
    </source>
</evidence>
<protein>
    <submittedName>
        <fullName evidence="1">Uncharacterized protein</fullName>
    </submittedName>
</protein>
<dbReference type="AlphaFoldDB" id="A0A9P3Z7U0"/>
<evidence type="ECO:0000313" key="2">
    <source>
        <dbReference type="Proteomes" id="UP000885148"/>
    </source>
</evidence>
<organism evidence="1 2">
    <name type="scientific">Citrobacter freundii</name>
    <dbReference type="NCBI Taxonomy" id="546"/>
    <lineage>
        <taxon>Bacteria</taxon>
        <taxon>Pseudomonadati</taxon>
        <taxon>Pseudomonadota</taxon>
        <taxon>Gammaproteobacteria</taxon>
        <taxon>Enterobacterales</taxon>
        <taxon>Enterobacteriaceae</taxon>
        <taxon>Citrobacter</taxon>
        <taxon>Citrobacter freundii complex</taxon>
    </lineage>
</organism>